<name>A0A447CNW3_9BRAD</name>
<proteinExistence type="predicted"/>
<accession>A0A447CNW3</accession>
<dbReference type="AlphaFoldDB" id="A0A447CNW3"/>
<dbReference type="Pfam" id="PF19911">
    <property type="entry name" value="DUF6384"/>
    <property type="match status" value="1"/>
</dbReference>
<sequence>MAAAPTNPTAPAGAAPTATAPAAAPRAAGTLDELMLAMDVVDTLRHRDVMVERELAEETREQALIERLRAIYQGQGIAVPDSILAQGVKALKESRFVYTPPAPGWRRTLALAWVARGRWGKRVAAALAVALVGYGAYDLAVVRPREKAAEAARVELAETLPRRLAAGRDAVRAEALDEAVRQRADALAARGRAALDRGDVAEARATVAELDALAAQLRQDYVLRIAGRPEDRTGIWREHPSFRGRAYFVVVDAVDPQGRPVPLPIRNDETNATETVSRFAVRVPQSTYEAVRDDKQRNGIVQNTRLAEKRRGALDPVYRMPVLEGRITAW</sequence>
<comment type="caution">
    <text evidence="2">The sequence shown here is derived from an EMBL/GenBank/DDBJ whole genome shotgun (WGS) entry which is preliminary data.</text>
</comment>
<evidence type="ECO:0000256" key="1">
    <source>
        <dbReference type="SAM" id="MobiDB-lite"/>
    </source>
</evidence>
<reference evidence="3" key="1">
    <citation type="submission" date="2018-10" db="EMBL/GenBank/DDBJ databases">
        <authorList>
            <person name="Peiro R."/>
            <person name="Begona"/>
            <person name="Cbmso G."/>
            <person name="Lopez M."/>
            <person name="Gonzalez S."/>
            <person name="Sacristan E."/>
            <person name="Castillo E."/>
        </authorList>
    </citation>
    <scope>NUCLEOTIDE SEQUENCE [LARGE SCALE GENOMIC DNA]</scope>
</reference>
<gene>
    <name evidence="2" type="ORF">RHODGE_RHODGE_01462</name>
</gene>
<dbReference type="EMBL" id="UWOC01000111">
    <property type="protein sequence ID" value="VCU06814.1"/>
    <property type="molecule type" value="Genomic_DNA"/>
</dbReference>
<dbReference type="InterPro" id="IPR045964">
    <property type="entry name" value="DUF6384"/>
</dbReference>
<evidence type="ECO:0000313" key="3">
    <source>
        <dbReference type="Proteomes" id="UP000289200"/>
    </source>
</evidence>
<keyword evidence="3" id="KW-1185">Reference proteome</keyword>
<feature type="region of interest" description="Disordered" evidence="1">
    <location>
        <begin position="1"/>
        <end position="24"/>
    </location>
</feature>
<dbReference type="RefSeq" id="WP_207211417.1">
    <property type="nucleotide sequence ID" value="NZ_UWOC01000111.1"/>
</dbReference>
<evidence type="ECO:0000313" key="2">
    <source>
        <dbReference type="EMBL" id="VCU06814.1"/>
    </source>
</evidence>
<protein>
    <submittedName>
        <fullName evidence="2">Uncharacterized protein</fullName>
    </submittedName>
</protein>
<dbReference type="Proteomes" id="UP000289200">
    <property type="component" value="Unassembled WGS sequence"/>
</dbReference>
<organism evidence="2 3">
    <name type="scientific">Rhodoplanes serenus</name>
    <dbReference type="NCBI Taxonomy" id="200615"/>
    <lineage>
        <taxon>Bacteria</taxon>
        <taxon>Pseudomonadati</taxon>
        <taxon>Pseudomonadota</taxon>
        <taxon>Alphaproteobacteria</taxon>
        <taxon>Hyphomicrobiales</taxon>
        <taxon>Nitrobacteraceae</taxon>
        <taxon>Rhodoplanes</taxon>
    </lineage>
</organism>